<dbReference type="Proteomes" id="UP000005143">
    <property type="component" value="Unassembled WGS sequence"/>
</dbReference>
<dbReference type="GO" id="GO:0140359">
    <property type="term" value="F:ABC-type transporter activity"/>
    <property type="evidence" value="ECO:0007669"/>
    <property type="project" value="InterPro"/>
</dbReference>
<keyword evidence="2" id="KW-0813">Transport</keyword>
<evidence type="ECO:0000256" key="2">
    <source>
        <dbReference type="ARBA" id="ARBA00022448"/>
    </source>
</evidence>
<dbReference type="InterPro" id="IPR015860">
    <property type="entry name" value="ABC_transpr_TagH-like"/>
</dbReference>
<dbReference type="CDD" id="cd10147">
    <property type="entry name" value="Wzt_C-like"/>
    <property type="match status" value="1"/>
</dbReference>
<dbReference type="PROSITE" id="PS50893">
    <property type="entry name" value="ABC_TRANSPORTER_2"/>
    <property type="match status" value="1"/>
</dbReference>
<protein>
    <submittedName>
        <fullName evidence="6">ABC-transporter</fullName>
    </submittedName>
</protein>
<comment type="similarity">
    <text evidence="1">Belongs to the ABC transporter superfamily.</text>
</comment>
<dbReference type="SUPFAM" id="SSF52540">
    <property type="entry name" value="P-loop containing nucleoside triphosphate hydrolases"/>
    <property type="match status" value="1"/>
</dbReference>
<dbReference type="EMBL" id="AGUD01000193">
    <property type="protein sequence ID" value="EHN10978.1"/>
    <property type="molecule type" value="Genomic_DNA"/>
</dbReference>
<dbReference type="CDD" id="cd03220">
    <property type="entry name" value="ABC_KpsT_Wzt"/>
    <property type="match status" value="1"/>
</dbReference>
<dbReference type="Pfam" id="PF14524">
    <property type="entry name" value="Wzt_C"/>
    <property type="match status" value="1"/>
</dbReference>
<dbReference type="Gene3D" id="2.70.50.60">
    <property type="entry name" value="abc- transporter (atp binding component) like domain"/>
    <property type="match status" value="1"/>
</dbReference>
<keyword evidence="4" id="KW-0067">ATP-binding</keyword>
<dbReference type="PANTHER" id="PTHR46743">
    <property type="entry name" value="TEICHOIC ACIDS EXPORT ATP-BINDING PROTEIN TAGH"/>
    <property type="match status" value="1"/>
</dbReference>
<proteinExistence type="inferred from homology"/>
<evidence type="ECO:0000313" key="6">
    <source>
        <dbReference type="EMBL" id="EHN10978.1"/>
    </source>
</evidence>
<dbReference type="PANTHER" id="PTHR46743:SF2">
    <property type="entry name" value="TEICHOIC ACIDS EXPORT ATP-BINDING PROTEIN TAGH"/>
    <property type="match status" value="1"/>
</dbReference>
<evidence type="ECO:0000313" key="7">
    <source>
        <dbReference type="Proteomes" id="UP000005143"/>
    </source>
</evidence>
<keyword evidence="3" id="KW-0547">Nucleotide-binding</keyword>
<feature type="domain" description="ABC transporter" evidence="5">
    <location>
        <begin position="25"/>
        <end position="248"/>
    </location>
</feature>
<dbReference type="AlphaFoldDB" id="H0E5S7"/>
<accession>H0E5S7</accession>
<dbReference type="InterPro" id="IPR003593">
    <property type="entry name" value="AAA+_ATPase"/>
</dbReference>
<organism evidence="6 7">
    <name type="scientific">Patulibacter medicamentivorans</name>
    <dbReference type="NCBI Taxonomy" id="1097667"/>
    <lineage>
        <taxon>Bacteria</taxon>
        <taxon>Bacillati</taxon>
        <taxon>Actinomycetota</taxon>
        <taxon>Thermoleophilia</taxon>
        <taxon>Solirubrobacterales</taxon>
        <taxon>Patulibacteraceae</taxon>
        <taxon>Patulibacter</taxon>
    </lineage>
</organism>
<dbReference type="InterPro" id="IPR027417">
    <property type="entry name" value="P-loop_NTPase"/>
</dbReference>
<evidence type="ECO:0000259" key="5">
    <source>
        <dbReference type="PROSITE" id="PS50893"/>
    </source>
</evidence>
<dbReference type="InterPro" id="IPR017871">
    <property type="entry name" value="ABC_transporter-like_CS"/>
</dbReference>
<dbReference type="Pfam" id="PF00005">
    <property type="entry name" value="ABC_tran"/>
    <property type="match status" value="1"/>
</dbReference>
<reference evidence="6 7" key="1">
    <citation type="journal article" date="2013" name="Biodegradation">
        <title>Quantitative proteomic analysis of ibuprofen-degrading Patulibacter sp. strain I11.</title>
        <authorList>
            <person name="Almeida B."/>
            <person name="Kjeldal H."/>
            <person name="Lolas I."/>
            <person name="Knudsen A.D."/>
            <person name="Carvalho G."/>
            <person name="Nielsen K.L."/>
            <person name="Barreto Crespo M.T."/>
            <person name="Stensballe A."/>
            <person name="Nielsen J.L."/>
        </authorList>
    </citation>
    <scope>NUCLEOTIDE SEQUENCE [LARGE SCALE GENOMIC DNA]</scope>
    <source>
        <strain evidence="6 7">I11</strain>
    </source>
</reference>
<dbReference type="RefSeq" id="WP_007574798.1">
    <property type="nucleotide sequence ID" value="NZ_AGUD01000193.1"/>
</dbReference>
<gene>
    <name evidence="6" type="ORF">PAI11_21760</name>
</gene>
<dbReference type="SMART" id="SM00382">
    <property type="entry name" value="AAA"/>
    <property type="match status" value="1"/>
</dbReference>
<dbReference type="InterPro" id="IPR050683">
    <property type="entry name" value="Bact_Polysacc_Export_ATP-bd"/>
</dbReference>
<evidence type="ECO:0000256" key="1">
    <source>
        <dbReference type="ARBA" id="ARBA00005417"/>
    </source>
</evidence>
<comment type="caution">
    <text evidence="6">The sequence shown here is derived from an EMBL/GenBank/DDBJ whole genome shotgun (WGS) entry which is preliminary data.</text>
</comment>
<dbReference type="PROSITE" id="PS00211">
    <property type="entry name" value="ABC_TRANSPORTER_1"/>
    <property type="match status" value="1"/>
</dbReference>
<keyword evidence="7" id="KW-1185">Reference proteome</keyword>
<name>H0E5S7_9ACTN</name>
<evidence type="ECO:0000256" key="3">
    <source>
        <dbReference type="ARBA" id="ARBA00022741"/>
    </source>
</evidence>
<dbReference type="InterPro" id="IPR003439">
    <property type="entry name" value="ABC_transporter-like_ATP-bd"/>
</dbReference>
<sequence>MAEPALVVQDLDKTFRIPKQHVNTLKERALHPFRSTDYREYHVLKDISFEIGRGEFFGIVGRNGSGKSTLLKCMAGIYRPERGRIQVAGRLAPFIELGVGFNPDLTALDNVVINGVMMGLSTREARRRFDEVIEFAELGDFLDLKLKNYSSGMQVRLAFAVMVQASADVLLIDEVLAVGDASFQQKCLDVFYRLRDEGRTIILVTHDMSAVERFCHRAMFLQDGRIQMIGDPAEVGHAYLAANFAGPAGAEEAAADAEGRALVDARFEDAKQLPVSSLASGERLRTTVTVEATQTIEHPTLVVQLRDAEHNVLTGARVELYDHGALEAGRRLRIETEWDLTLADGHYDLGVLLTQGSAETEIVVDARNAAELVVHSADRGVVGLVQPPTTVRITGVERERV</sequence>
<evidence type="ECO:0000256" key="4">
    <source>
        <dbReference type="ARBA" id="ARBA00022840"/>
    </source>
</evidence>
<dbReference type="GO" id="GO:0016887">
    <property type="term" value="F:ATP hydrolysis activity"/>
    <property type="evidence" value="ECO:0007669"/>
    <property type="project" value="InterPro"/>
</dbReference>
<dbReference type="InterPro" id="IPR029439">
    <property type="entry name" value="Wzt_C"/>
</dbReference>
<dbReference type="Gene3D" id="3.40.50.300">
    <property type="entry name" value="P-loop containing nucleotide triphosphate hydrolases"/>
    <property type="match status" value="1"/>
</dbReference>
<dbReference type="GO" id="GO:0005524">
    <property type="term" value="F:ATP binding"/>
    <property type="evidence" value="ECO:0007669"/>
    <property type="project" value="UniProtKB-KW"/>
</dbReference>
<dbReference type="GO" id="GO:0016020">
    <property type="term" value="C:membrane"/>
    <property type="evidence" value="ECO:0007669"/>
    <property type="project" value="InterPro"/>
</dbReference>